<dbReference type="PANTHER" id="PTHR22604:SF105">
    <property type="entry name" value="TRANS-1,2-DIHYDROBENZENE-1,2-DIOL DEHYDROGENASE"/>
    <property type="match status" value="1"/>
</dbReference>
<sequence length="352" mass="37135">MTHEPGTTVRPQDDGTLRWGVLGATSYIATHLMPAIAATDGCALTAVASRPGRAAAAAELGRPFGAAAHRDYAALLADPAIDAVYIPLPNTDHVEWTLRALEAGKHVLVEKPMAMDEDGCARIEKAAEAASRTVMEAFMYRFHPQQRRAAEILASGEIGELRVVRASFAYRIESGSGNIRLDPDLGGGATWDVGCYAVDAPLLFFGRAPRRVRARFSSRPGLAVETSAVATMDFGEGRSAVVDYSIDYGPRAAYELQGTRGTVMVRNAWAMSGEDGVVTVLTHDGVREETVPAADHYQLQVEAFARAVRDGVPAPMPLSDSRRTARVGSALVASAAAGGAAVNTADDASGAL</sequence>
<feature type="domain" description="GFO/IDH/MocA-like oxidoreductase" evidence="4">
    <location>
        <begin position="147"/>
        <end position="263"/>
    </location>
</feature>
<dbReference type="Pfam" id="PF22725">
    <property type="entry name" value="GFO_IDH_MocA_C3"/>
    <property type="match status" value="1"/>
</dbReference>
<dbReference type="Proteomes" id="UP001550378">
    <property type="component" value="Unassembled WGS sequence"/>
</dbReference>
<dbReference type="EMBL" id="JBEXZR010000014">
    <property type="protein sequence ID" value="MEU0709116.1"/>
    <property type="molecule type" value="Genomic_DNA"/>
</dbReference>
<dbReference type="InterPro" id="IPR050984">
    <property type="entry name" value="Gfo/Idh/MocA_domain"/>
</dbReference>
<dbReference type="InterPro" id="IPR036291">
    <property type="entry name" value="NAD(P)-bd_dom_sf"/>
</dbReference>
<organism evidence="5 6">
    <name type="scientific">Streptomyces lavendulocolor</name>
    <dbReference type="NCBI Taxonomy" id="67316"/>
    <lineage>
        <taxon>Bacteria</taxon>
        <taxon>Bacillati</taxon>
        <taxon>Actinomycetota</taxon>
        <taxon>Actinomycetes</taxon>
        <taxon>Kitasatosporales</taxon>
        <taxon>Streptomycetaceae</taxon>
        <taxon>Streptomyces</taxon>
    </lineage>
</organism>
<dbReference type="PANTHER" id="PTHR22604">
    <property type="entry name" value="OXIDOREDUCTASES"/>
    <property type="match status" value="1"/>
</dbReference>
<dbReference type="RefSeq" id="WP_359658251.1">
    <property type="nucleotide sequence ID" value="NZ_JBEXZP010000299.1"/>
</dbReference>
<proteinExistence type="inferred from homology"/>
<dbReference type="Pfam" id="PF01408">
    <property type="entry name" value="GFO_IDH_MocA"/>
    <property type="match status" value="1"/>
</dbReference>
<evidence type="ECO:0000313" key="6">
    <source>
        <dbReference type="Proteomes" id="UP001550378"/>
    </source>
</evidence>
<comment type="similarity">
    <text evidence="1">Belongs to the Gfo/Idh/MocA family.</text>
</comment>
<dbReference type="Gene3D" id="3.40.50.720">
    <property type="entry name" value="NAD(P)-binding Rossmann-like Domain"/>
    <property type="match status" value="1"/>
</dbReference>
<accession>A0ABV2W7G4</accession>
<protein>
    <submittedName>
        <fullName evidence="5">Gfo/Idh/MocA family oxidoreductase</fullName>
    </submittedName>
</protein>
<dbReference type="InterPro" id="IPR000683">
    <property type="entry name" value="Gfo/Idh/MocA-like_OxRdtase_N"/>
</dbReference>
<comment type="caution">
    <text evidence="5">The sequence shown here is derived from an EMBL/GenBank/DDBJ whole genome shotgun (WGS) entry which is preliminary data.</text>
</comment>
<dbReference type="SUPFAM" id="SSF55347">
    <property type="entry name" value="Glyceraldehyde-3-phosphate dehydrogenase-like, C-terminal domain"/>
    <property type="match status" value="1"/>
</dbReference>
<dbReference type="SUPFAM" id="SSF51735">
    <property type="entry name" value="NAD(P)-binding Rossmann-fold domains"/>
    <property type="match status" value="1"/>
</dbReference>
<reference evidence="5 6" key="1">
    <citation type="submission" date="2024-06" db="EMBL/GenBank/DDBJ databases">
        <title>The Natural Products Discovery Center: Release of the First 8490 Sequenced Strains for Exploring Actinobacteria Biosynthetic Diversity.</title>
        <authorList>
            <person name="Kalkreuter E."/>
            <person name="Kautsar S.A."/>
            <person name="Yang D."/>
            <person name="Bader C.D."/>
            <person name="Teijaro C.N."/>
            <person name="Fluegel L."/>
            <person name="Davis C.M."/>
            <person name="Simpson J.R."/>
            <person name="Lauterbach L."/>
            <person name="Steele A.D."/>
            <person name="Gui C."/>
            <person name="Meng S."/>
            <person name="Li G."/>
            <person name="Viehrig K."/>
            <person name="Ye F."/>
            <person name="Su P."/>
            <person name="Kiefer A.F."/>
            <person name="Nichols A."/>
            <person name="Cepeda A.J."/>
            <person name="Yan W."/>
            <person name="Fan B."/>
            <person name="Jiang Y."/>
            <person name="Adhikari A."/>
            <person name="Zheng C.-J."/>
            <person name="Schuster L."/>
            <person name="Cowan T.M."/>
            <person name="Smanski M.J."/>
            <person name="Chevrette M.G."/>
            <person name="De Carvalho L.P.S."/>
            <person name="Shen B."/>
        </authorList>
    </citation>
    <scope>NUCLEOTIDE SEQUENCE [LARGE SCALE GENOMIC DNA]</scope>
    <source>
        <strain evidence="5 6">NPDC006337</strain>
    </source>
</reference>
<evidence type="ECO:0000259" key="4">
    <source>
        <dbReference type="Pfam" id="PF22725"/>
    </source>
</evidence>
<feature type="domain" description="Gfo/Idh/MocA-like oxidoreductase N-terminal" evidence="3">
    <location>
        <begin position="17"/>
        <end position="137"/>
    </location>
</feature>
<keyword evidence="6" id="KW-1185">Reference proteome</keyword>
<evidence type="ECO:0000259" key="3">
    <source>
        <dbReference type="Pfam" id="PF01408"/>
    </source>
</evidence>
<evidence type="ECO:0000256" key="2">
    <source>
        <dbReference type="ARBA" id="ARBA00023002"/>
    </source>
</evidence>
<dbReference type="Gene3D" id="3.30.360.10">
    <property type="entry name" value="Dihydrodipicolinate Reductase, domain 2"/>
    <property type="match status" value="1"/>
</dbReference>
<name>A0ABV2W7G4_9ACTN</name>
<gene>
    <name evidence="5" type="ORF">ABZ508_17305</name>
</gene>
<evidence type="ECO:0000256" key="1">
    <source>
        <dbReference type="ARBA" id="ARBA00010928"/>
    </source>
</evidence>
<keyword evidence="2" id="KW-0560">Oxidoreductase</keyword>
<dbReference type="InterPro" id="IPR055170">
    <property type="entry name" value="GFO_IDH_MocA-like_dom"/>
</dbReference>
<evidence type="ECO:0000313" key="5">
    <source>
        <dbReference type="EMBL" id="MEU0709116.1"/>
    </source>
</evidence>